<proteinExistence type="predicted"/>
<feature type="domain" description="HTH luxR-type" evidence="1">
    <location>
        <begin position="441"/>
        <end position="507"/>
    </location>
</feature>
<dbReference type="PROSITE" id="PS50043">
    <property type="entry name" value="HTH_LUXR_2"/>
    <property type="match status" value="1"/>
</dbReference>
<dbReference type="Gene3D" id="1.10.10.10">
    <property type="entry name" value="Winged helix-like DNA-binding domain superfamily/Winged helix DNA-binding domain"/>
    <property type="match status" value="1"/>
</dbReference>
<dbReference type="RefSeq" id="WP_136431983.1">
    <property type="nucleotide sequence ID" value="NZ_JBHSNS010000013.1"/>
</dbReference>
<feature type="domain" description="HD-GYP" evidence="2">
    <location>
        <begin position="251"/>
        <end position="447"/>
    </location>
</feature>
<dbReference type="CDD" id="cd00077">
    <property type="entry name" value="HDc"/>
    <property type="match status" value="2"/>
</dbReference>
<dbReference type="CDD" id="cd06170">
    <property type="entry name" value="LuxR_C_like"/>
    <property type="match status" value="1"/>
</dbReference>
<dbReference type="SUPFAM" id="SSF46894">
    <property type="entry name" value="C-terminal effector domain of the bipartite response regulators"/>
    <property type="match status" value="1"/>
</dbReference>
<dbReference type="InterPro" id="IPR016032">
    <property type="entry name" value="Sig_transdc_resp-reg_C-effctor"/>
</dbReference>
<dbReference type="PANTHER" id="PTHR45228">
    <property type="entry name" value="CYCLIC DI-GMP PHOSPHODIESTERASE TM_0186-RELATED"/>
    <property type="match status" value="1"/>
</dbReference>
<feature type="domain" description="HD-GYP" evidence="2">
    <location>
        <begin position="27"/>
        <end position="235"/>
    </location>
</feature>
<dbReference type="PROSITE" id="PS00622">
    <property type="entry name" value="HTH_LUXR_1"/>
    <property type="match status" value="1"/>
</dbReference>
<evidence type="ECO:0000259" key="1">
    <source>
        <dbReference type="PROSITE" id="PS50043"/>
    </source>
</evidence>
<protein>
    <submittedName>
        <fullName evidence="3">HD domain-containing phosphohydrolase</fullName>
    </submittedName>
</protein>
<evidence type="ECO:0000259" key="2">
    <source>
        <dbReference type="PROSITE" id="PS51832"/>
    </source>
</evidence>
<dbReference type="InterPro" id="IPR037522">
    <property type="entry name" value="HD_GYP_dom"/>
</dbReference>
<dbReference type="PRINTS" id="PR00038">
    <property type="entry name" value="HTHLUXR"/>
</dbReference>
<evidence type="ECO:0000313" key="3">
    <source>
        <dbReference type="EMBL" id="MFC5731161.1"/>
    </source>
</evidence>
<dbReference type="InterPro" id="IPR036388">
    <property type="entry name" value="WH-like_DNA-bd_sf"/>
</dbReference>
<name>A0ABW0ZNF4_9ACTN</name>
<dbReference type="InterPro" id="IPR003607">
    <property type="entry name" value="HD/PDEase_dom"/>
</dbReference>
<organism evidence="3 4">
    <name type="scientific">Nocardioides vastitatis</name>
    <dbReference type="NCBI Taxonomy" id="2568655"/>
    <lineage>
        <taxon>Bacteria</taxon>
        <taxon>Bacillati</taxon>
        <taxon>Actinomycetota</taxon>
        <taxon>Actinomycetes</taxon>
        <taxon>Propionibacteriales</taxon>
        <taxon>Nocardioidaceae</taxon>
        <taxon>Nocardioides</taxon>
    </lineage>
</organism>
<dbReference type="InterPro" id="IPR000792">
    <property type="entry name" value="Tscrpt_reg_LuxR_C"/>
</dbReference>
<dbReference type="InterPro" id="IPR052020">
    <property type="entry name" value="Cyclic_di-GMP/3'3'-cGAMP_PDE"/>
</dbReference>
<sequence length="519" mass="55295">MGSAAEQTEVRLAELLASFSLVVDLGLGQPMEHVLRQTLVALRLGDVVGLSGEDRAALYYIALLAWVGCGSDSHELATHFGDDLEWRAASYEIDPVGPEAVAFLSRRAAAVHPPLAPATPRQATGSSTVFEHCVVTRQFAERVGLGEAVARPLVQLFERWDGRGRPDRLHGAEISILARIVQLADIVVPVHRMGGVSAAVDVVRERTGSQWDPELADAFCAHATDILAAAAEPDCWESVLAEEPTLRSHLTAEELDAALEAIGDFTDLKSPFTTGHARGVAGLAAEAARALGLPDEETQLIRRTALVQDAGRMGVSNSILDKPGPLTTAETERLQMHAYYVGRMFRQPATLARIGALAAQHHERLDGSGYPHGRAGGQLSMAARVLGAADTYQALVENRADRPAYDAATAAGHLRSEVRAGGLDADAVGAVLAAAGQTSGRRRTWPCGLTSREVEVLALIARGHTTRAVANRLHVAEKTVGNHVEHIYAKIGSSTRAEASLFAMRYGLLDSASAFGQQR</sequence>
<dbReference type="EMBL" id="JBHSNS010000013">
    <property type="protein sequence ID" value="MFC5731161.1"/>
    <property type="molecule type" value="Genomic_DNA"/>
</dbReference>
<dbReference type="Pfam" id="PF13487">
    <property type="entry name" value="HD_5"/>
    <property type="match status" value="2"/>
</dbReference>
<dbReference type="PROSITE" id="PS51832">
    <property type="entry name" value="HD_GYP"/>
    <property type="match status" value="2"/>
</dbReference>
<accession>A0ABW0ZNF4</accession>
<evidence type="ECO:0000313" key="4">
    <source>
        <dbReference type="Proteomes" id="UP001596072"/>
    </source>
</evidence>
<comment type="caution">
    <text evidence="3">The sequence shown here is derived from an EMBL/GenBank/DDBJ whole genome shotgun (WGS) entry which is preliminary data.</text>
</comment>
<dbReference type="Pfam" id="PF00196">
    <property type="entry name" value="GerE"/>
    <property type="match status" value="1"/>
</dbReference>
<dbReference type="Gene3D" id="1.10.3210.10">
    <property type="entry name" value="Hypothetical protein af1432"/>
    <property type="match status" value="2"/>
</dbReference>
<dbReference type="Proteomes" id="UP001596072">
    <property type="component" value="Unassembled WGS sequence"/>
</dbReference>
<keyword evidence="4" id="KW-1185">Reference proteome</keyword>
<dbReference type="SUPFAM" id="SSF109604">
    <property type="entry name" value="HD-domain/PDEase-like"/>
    <property type="match status" value="2"/>
</dbReference>
<reference evidence="4" key="1">
    <citation type="journal article" date="2019" name="Int. J. Syst. Evol. Microbiol.">
        <title>The Global Catalogue of Microorganisms (GCM) 10K type strain sequencing project: providing services to taxonomists for standard genome sequencing and annotation.</title>
        <authorList>
            <consortium name="The Broad Institute Genomics Platform"/>
            <consortium name="The Broad Institute Genome Sequencing Center for Infectious Disease"/>
            <person name="Wu L."/>
            <person name="Ma J."/>
        </authorList>
    </citation>
    <scope>NUCLEOTIDE SEQUENCE [LARGE SCALE GENOMIC DNA]</scope>
    <source>
        <strain evidence="4">YIM 94188</strain>
    </source>
</reference>
<dbReference type="SMART" id="SM00421">
    <property type="entry name" value="HTH_LUXR"/>
    <property type="match status" value="1"/>
</dbReference>
<gene>
    <name evidence="3" type="ORF">ACFPQB_19780</name>
</gene>